<evidence type="ECO:0000259" key="12">
    <source>
        <dbReference type="Pfam" id="PF13954"/>
    </source>
</evidence>
<dbReference type="InterPro" id="IPR043142">
    <property type="entry name" value="PapC-like_C_sf"/>
</dbReference>
<dbReference type="PROSITE" id="PS01151">
    <property type="entry name" value="FIMBRIAL_USHER"/>
    <property type="match status" value="1"/>
</dbReference>
<evidence type="ECO:0000256" key="1">
    <source>
        <dbReference type="ARBA" id="ARBA00004571"/>
    </source>
</evidence>
<dbReference type="InterPro" id="IPR025885">
    <property type="entry name" value="PapC_N"/>
</dbReference>
<dbReference type="Proteomes" id="UP000216947">
    <property type="component" value="Unassembled WGS sequence"/>
</dbReference>
<keyword evidence="6 10" id="KW-0812">Transmembrane</keyword>
<dbReference type="PANTHER" id="PTHR30451:SF21">
    <property type="entry name" value="FIMBRIAL USHER DOMAIN-CONTAINING PROTEIN YDET-RELATED"/>
    <property type="match status" value="1"/>
</dbReference>
<dbReference type="Gene3D" id="2.60.40.2070">
    <property type="match status" value="1"/>
</dbReference>
<dbReference type="InterPro" id="IPR018030">
    <property type="entry name" value="Fimbrial_membr_usher_CS"/>
</dbReference>
<feature type="domain" description="PapC N-terminal" evidence="12">
    <location>
        <begin position="28"/>
        <end position="173"/>
    </location>
</feature>
<dbReference type="SUPFAM" id="SSF141729">
    <property type="entry name" value="FimD N-terminal domain-like"/>
    <property type="match status" value="1"/>
</dbReference>
<keyword evidence="14" id="KW-1185">Reference proteome</keyword>
<accession>A0A261QWT7</accession>
<dbReference type="InterPro" id="IPR037224">
    <property type="entry name" value="PapC_N_sf"/>
</dbReference>
<comment type="subcellular location">
    <subcellularLocation>
        <location evidence="1 10">Cell outer membrane</location>
        <topology evidence="1 10">Multi-pass membrane protein</topology>
    </subcellularLocation>
</comment>
<dbReference type="InterPro" id="IPR025949">
    <property type="entry name" value="PapC-like_C"/>
</dbReference>
<keyword evidence="4" id="KW-1134">Transmembrane beta strand</keyword>
<evidence type="ECO:0000256" key="10">
    <source>
        <dbReference type="RuleBase" id="RU003884"/>
    </source>
</evidence>
<dbReference type="Gene3D" id="2.60.40.2610">
    <property type="entry name" value="Outer membrane usher protein FimD, plug domain"/>
    <property type="match status" value="1"/>
</dbReference>
<dbReference type="Gene3D" id="2.60.40.3110">
    <property type="match status" value="1"/>
</dbReference>
<reference evidence="14" key="1">
    <citation type="submission" date="2017-05" db="EMBL/GenBank/DDBJ databases">
        <title>Complete and WGS of Bordetella genogroups.</title>
        <authorList>
            <person name="Spilker T."/>
            <person name="Lipuma J."/>
        </authorList>
    </citation>
    <scope>NUCLEOTIDE SEQUENCE [LARGE SCALE GENOMIC DNA]</scope>
    <source>
        <strain evidence="14">AU18089</strain>
    </source>
</reference>
<gene>
    <name evidence="13" type="ORF">CAL19_15685</name>
</gene>
<dbReference type="GO" id="GO:0009279">
    <property type="term" value="C:cell outer membrane"/>
    <property type="evidence" value="ECO:0007669"/>
    <property type="project" value="UniProtKB-SubCell"/>
</dbReference>
<evidence type="ECO:0000256" key="8">
    <source>
        <dbReference type="ARBA" id="ARBA00023136"/>
    </source>
</evidence>
<dbReference type="Pfam" id="PF13954">
    <property type="entry name" value="PapC_N"/>
    <property type="match status" value="1"/>
</dbReference>
<evidence type="ECO:0000256" key="2">
    <source>
        <dbReference type="ARBA" id="ARBA00008064"/>
    </source>
</evidence>
<evidence type="ECO:0000256" key="6">
    <source>
        <dbReference type="ARBA" id="ARBA00022692"/>
    </source>
</evidence>
<dbReference type="GO" id="GO:0009297">
    <property type="term" value="P:pilus assembly"/>
    <property type="evidence" value="ECO:0007669"/>
    <property type="project" value="InterPro"/>
</dbReference>
<protein>
    <submittedName>
        <fullName evidence="13">Usher protein</fullName>
    </submittedName>
</protein>
<keyword evidence="8 10" id="KW-0472">Membrane</keyword>
<evidence type="ECO:0000256" key="4">
    <source>
        <dbReference type="ARBA" id="ARBA00022452"/>
    </source>
</evidence>
<dbReference type="InterPro" id="IPR042186">
    <property type="entry name" value="FimD_plug_dom"/>
</dbReference>
<sequence>MPAWAGGATLACAALACAAGQRDEAAVFDSSFLYRAPGQAEHVDLSVFAHASRVLPGPRSVTLRLNEQFVDVRVIEFVPVPGQEDAEPCLSVSALRELGVKVDAFAALASLKDDACGRTLQAIPSAQASYDEGANVLNVSIPQAALDRKARGAVAPDRWDAGTNAMWSSYRISYNRTRSSDGPFTYKNQTVYVNLRNGLNLGAWRLRGNGNYYTDDRTSRWDWADLYAERDIASWRGRLRMGDSATDGRVFESARFRGLQIRSDDGMLPDSQRGYAPVVRGVAASSAKVTIRQNGQVIYATFVPAGPFVIDDLYSTPGGGDLEVTVDELGGRSTQYLQPFSALPTMMREGVWNYNLMLGEHRHNNAATRPLMAQAALAYGLPLGLTAYGGWTMAQGGYQSGAAGVAANLRHLGAVSADLTGSRSRNAQGASITGSAARIQYAKSFPGSGTDFTLASYRYNSEGYRSLNDAARDRGEHPDRADFRRQHEYQLSVLQRMGGRASLSLNFYGIAYRNAPRNARYAQLGYSSTIGRIGYSVTFAQSVSAWRQRESTLMLNFSIPLAGNHTASYAFNRTDRQGSSHSVNLSGAMLDDYSLSYALQAGAARGANAYNGATGYGSLSYAMPVGLATASHATSGGATNTYLDVSGAVLADGKGLLFGQSLGETAVIVEAPGAAGAVVDAMPGVRTNAAGRALVPYASPYRENRISLDAGAGLDGAHLKQNVQTVVPTRGAIVVAQFDTQLGRTLLAVLKNASGKVLPFGAAVYDAEGTQQGIVGPVGRAWLTGLQGTSRFTVKWGEQADQQCSFEIDITQEQDAAPQAMELTCLS</sequence>
<evidence type="ECO:0000313" key="13">
    <source>
        <dbReference type="EMBL" id="OZI17268.1"/>
    </source>
</evidence>
<dbReference type="PANTHER" id="PTHR30451">
    <property type="entry name" value="OUTER MEMBRANE USHER PROTEIN"/>
    <property type="match status" value="1"/>
</dbReference>
<dbReference type="Gene3D" id="3.10.20.410">
    <property type="match status" value="1"/>
</dbReference>
<keyword evidence="9 10" id="KW-0998">Cell outer membrane</keyword>
<dbReference type="EMBL" id="NEVK01000007">
    <property type="protein sequence ID" value="OZI17268.1"/>
    <property type="molecule type" value="Genomic_DNA"/>
</dbReference>
<keyword evidence="7" id="KW-0732">Signal</keyword>
<evidence type="ECO:0000313" key="14">
    <source>
        <dbReference type="Proteomes" id="UP000216947"/>
    </source>
</evidence>
<evidence type="ECO:0000256" key="5">
    <source>
        <dbReference type="ARBA" id="ARBA00022558"/>
    </source>
</evidence>
<keyword evidence="3 10" id="KW-0813">Transport</keyword>
<dbReference type="FunFam" id="2.60.40.3110:FF:000001">
    <property type="entry name" value="Putative fimbrial outer membrane usher"/>
    <property type="match status" value="1"/>
</dbReference>
<dbReference type="Pfam" id="PF13953">
    <property type="entry name" value="PapC_C"/>
    <property type="match status" value="1"/>
</dbReference>
<comment type="caution">
    <text evidence="13">The sequence shown here is derived from an EMBL/GenBank/DDBJ whole genome shotgun (WGS) entry which is preliminary data.</text>
</comment>
<evidence type="ECO:0000256" key="3">
    <source>
        <dbReference type="ARBA" id="ARBA00022448"/>
    </source>
</evidence>
<dbReference type="GO" id="GO:0015473">
    <property type="term" value="F:fimbrial usher porin activity"/>
    <property type="evidence" value="ECO:0007669"/>
    <property type="project" value="InterPro"/>
</dbReference>
<keyword evidence="5 10" id="KW-1029">Fimbrium biogenesis</keyword>
<organism evidence="13 14">
    <name type="scientific">Bordetella genomosp. 7</name>
    <dbReference type="NCBI Taxonomy" id="1416805"/>
    <lineage>
        <taxon>Bacteria</taxon>
        <taxon>Pseudomonadati</taxon>
        <taxon>Pseudomonadota</taxon>
        <taxon>Betaproteobacteria</taxon>
        <taxon>Burkholderiales</taxon>
        <taxon>Alcaligenaceae</taxon>
        <taxon>Bordetella</taxon>
    </lineage>
</organism>
<proteinExistence type="inferred from homology"/>
<dbReference type="AlphaFoldDB" id="A0A261QWT7"/>
<comment type="similarity">
    <text evidence="2 10">Belongs to the fimbrial export usher family.</text>
</comment>
<evidence type="ECO:0000259" key="11">
    <source>
        <dbReference type="Pfam" id="PF13953"/>
    </source>
</evidence>
<feature type="domain" description="PapC-like C-terminal" evidence="11">
    <location>
        <begin position="749"/>
        <end position="811"/>
    </location>
</feature>
<dbReference type="InterPro" id="IPR000015">
    <property type="entry name" value="Fimb_usher"/>
</dbReference>
<evidence type="ECO:0000256" key="9">
    <source>
        <dbReference type="ARBA" id="ARBA00023237"/>
    </source>
</evidence>
<name>A0A261QWT7_9BORD</name>
<dbReference type="Pfam" id="PF00577">
    <property type="entry name" value="Usher"/>
    <property type="match status" value="1"/>
</dbReference>
<evidence type="ECO:0000256" key="7">
    <source>
        <dbReference type="ARBA" id="ARBA00022729"/>
    </source>
</evidence>